<name>A0A9D9DC29_9GAMM</name>
<evidence type="ECO:0000313" key="2">
    <source>
        <dbReference type="EMBL" id="MBO8416162.1"/>
    </source>
</evidence>
<sequence>MFKLYCLFLKADGQWSAKEEALLSELGRNLSSASWSDLSEHEMQKLTAEFRQRDLVNFNAVAALIDVSGLTTLDSKDKALCILNLVKLGWADGSYSENERAFVSIIAHKLEVEPEIVSEYEDTLQTIAQLSEHKAWLEQQYLPVKEAKERMDQLEADLKLLLEQSLKTAEIYGLSAEKKAQQGD</sequence>
<dbReference type="EMBL" id="JADINH010000153">
    <property type="protein sequence ID" value="MBO8416162.1"/>
    <property type="molecule type" value="Genomic_DNA"/>
</dbReference>
<dbReference type="InterPro" id="IPR007791">
    <property type="entry name" value="DjlA_N"/>
</dbReference>
<protein>
    <submittedName>
        <fullName evidence="2">TerB family tellurite resistance protein</fullName>
    </submittedName>
</protein>
<dbReference type="Proteomes" id="UP000823631">
    <property type="component" value="Unassembled WGS sequence"/>
</dbReference>
<comment type="caution">
    <text evidence="2">The sequence shown here is derived from an EMBL/GenBank/DDBJ whole genome shotgun (WGS) entry which is preliminary data.</text>
</comment>
<feature type="domain" description="Co-chaperone DjlA N-terminal" evidence="1">
    <location>
        <begin position="6"/>
        <end position="115"/>
    </location>
</feature>
<dbReference type="AlphaFoldDB" id="A0A9D9DC29"/>
<organism evidence="2 3">
    <name type="scientific">Candidatus Avisuccinivibrio stercorigallinarum</name>
    <dbReference type="NCBI Taxonomy" id="2840704"/>
    <lineage>
        <taxon>Bacteria</taxon>
        <taxon>Pseudomonadati</taxon>
        <taxon>Pseudomonadota</taxon>
        <taxon>Gammaproteobacteria</taxon>
        <taxon>Aeromonadales</taxon>
        <taxon>Succinivibrionaceae</taxon>
        <taxon>Succinivibrionaceae incertae sedis</taxon>
        <taxon>Candidatus Avisuccinivibrio</taxon>
    </lineage>
</organism>
<reference evidence="2" key="1">
    <citation type="submission" date="2020-10" db="EMBL/GenBank/DDBJ databases">
        <authorList>
            <person name="Gilroy R."/>
        </authorList>
    </citation>
    <scope>NUCLEOTIDE SEQUENCE</scope>
    <source>
        <strain evidence="2">17213</strain>
    </source>
</reference>
<gene>
    <name evidence="2" type="ORF">IAB19_07280</name>
</gene>
<dbReference type="Gene3D" id="1.10.3680.10">
    <property type="entry name" value="TerB-like"/>
    <property type="match status" value="1"/>
</dbReference>
<dbReference type="InterPro" id="IPR029024">
    <property type="entry name" value="TerB-like"/>
</dbReference>
<dbReference type="SUPFAM" id="SSF158682">
    <property type="entry name" value="TerB-like"/>
    <property type="match status" value="1"/>
</dbReference>
<dbReference type="Pfam" id="PF05099">
    <property type="entry name" value="TerB"/>
    <property type="match status" value="1"/>
</dbReference>
<evidence type="ECO:0000259" key="1">
    <source>
        <dbReference type="Pfam" id="PF05099"/>
    </source>
</evidence>
<reference evidence="2" key="2">
    <citation type="journal article" date="2021" name="PeerJ">
        <title>Extensive microbial diversity within the chicken gut microbiome revealed by metagenomics and culture.</title>
        <authorList>
            <person name="Gilroy R."/>
            <person name="Ravi A."/>
            <person name="Getino M."/>
            <person name="Pursley I."/>
            <person name="Horton D.L."/>
            <person name="Alikhan N.F."/>
            <person name="Baker D."/>
            <person name="Gharbi K."/>
            <person name="Hall N."/>
            <person name="Watson M."/>
            <person name="Adriaenssens E.M."/>
            <person name="Foster-Nyarko E."/>
            <person name="Jarju S."/>
            <person name="Secka A."/>
            <person name="Antonio M."/>
            <person name="Oren A."/>
            <person name="Chaudhuri R.R."/>
            <person name="La Ragione R."/>
            <person name="Hildebrand F."/>
            <person name="Pallen M.J."/>
        </authorList>
    </citation>
    <scope>NUCLEOTIDE SEQUENCE</scope>
    <source>
        <strain evidence="2">17213</strain>
    </source>
</reference>
<accession>A0A9D9DC29</accession>
<proteinExistence type="predicted"/>
<dbReference type="CDD" id="cd07177">
    <property type="entry name" value="terB_like"/>
    <property type="match status" value="1"/>
</dbReference>
<evidence type="ECO:0000313" key="3">
    <source>
        <dbReference type="Proteomes" id="UP000823631"/>
    </source>
</evidence>